<dbReference type="PANTHER" id="PTHR45527:SF1">
    <property type="entry name" value="FATTY ACID SYNTHASE"/>
    <property type="match status" value="1"/>
</dbReference>
<keyword evidence="2" id="KW-0597">Phosphoprotein</keyword>
<dbReference type="Gene3D" id="3.40.50.12780">
    <property type="entry name" value="N-terminal domain of ligase-like"/>
    <property type="match status" value="1"/>
</dbReference>
<dbReference type="AlphaFoldDB" id="A0AAD6DYT0"/>
<dbReference type="InterPro" id="IPR000873">
    <property type="entry name" value="AMP-dep_synth/lig_dom"/>
</dbReference>
<feature type="domain" description="AMP-dependent synthetase/ligase" evidence="3">
    <location>
        <begin position="56"/>
        <end position="148"/>
    </location>
</feature>
<dbReference type="PANTHER" id="PTHR45527">
    <property type="entry name" value="NONRIBOSOMAL PEPTIDE SYNTHETASE"/>
    <property type="match status" value="1"/>
</dbReference>
<name>A0AAD6DYT0_9EURO</name>
<evidence type="ECO:0000256" key="2">
    <source>
        <dbReference type="ARBA" id="ARBA00022553"/>
    </source>
</evidence>
<keyword evidence="1" id="KW-0596">Phosphopantetheine</keyword>
<dbReference type="GO" id="GO:0044550">
    <property type="term" value="P:secondary metabolite biosynthetic process"/>
    <property type="evidence" value="ECO:0007669"/>
    <property type="project" value="TreeGrafter"/>
</dbReference>
<accession>A0AAD6DYT0</accession>
<dbReference type="Proteomes" id="UP001213799">
    <property type="component" value="Unassembled WGS sequence"/>
</dbReference>
<dbReference type="Pfam" id="PF00501">
    <property type="entry name" value="AMP-binding"/>
    <property type="match status" value="1"/>
</dbReference>
<evidence type="ECO:0000313" key="5">
    <source>
        <dbReference type="Proteomes" id="UP001213799"/>
    </source>
</evidence>
<dbReference type="GeneID" id="81588592"/>
<dbReference type="GO" id="GO:0031177">
    <property type="term" value="F:phosphopantetheine binding"/>
    <property type="evidence" value="ECO:0007669"/>
    <property type="project" value="TreeGrafter"/>
</dbReference>
<organism evidence="4 5">
    <name type="scientific">Penicillium hordei</name>
    <dbReference type="NCBI Taxonomy" id="40994"/>
    <lineage>
        <taxon>Eukaryota</taxon>
        <taxon>Fungi</taxon>
        <taxon>Dikarya</taxon>
        <taxon>Ascomycota</taxon>
        <taxon>Pezizomycotina</taxon>
        <taxon>Eurotiomycetes</taxon>
        <taxon>Eurotiomycetidae</taxon>
        <taxon>Eurotiales</taxon>
        <taxon>Aspergillaceae</taxon>
        <taxon>Penicillium</taxon>
    </lineage>
</organism>
<gene>
    <name evidence="4" type="ORF">N7537_007293</name>
</gene>
<dbReference type="EMBL" id="JAQJAE010000004">
    <property type="protein sequence ID" value="KAJ5597209.1"/>
    <property type="molecule type" value="Genomic_DNA"/>
</dbReference>
<dbReference type="GO" id="GO:0043041">
    <property type="term" value="P:amino acid activation for nonribosomal peptide biosynthetic process"/>
    <property type="evidence" value="ECO:0007669"/>
    <property type="project" value="TreeGrafter"/>
</dbReference>
<reference evidence="4" key="2">
    <citation type="submission" date="2023-01" db="EMBL/GenBank/DDBJ databases">
        <authorList>
            <person name="Petersen C."/>
        </authorList>
    </citation>
    <scope>NUCLEOTIDE SEQUENCE</scope>
    <source>
        <strain evidence="4">IBT 12815</strain>
    </source>
</reference>
<dbReference type="InterPro" id="IPR042099">
    <property type="entry name" value="ANL_N_sf"/>
</dbReference>
<protein>
    <recommendedName>
        <fullName evidence="3">AMP-dependent synthetase/ligase domain-containing protein</fullName>
    </recommendedName>
</protein>
<proteinExistence type="predicted"/>
<dbReference type="GO" id="GO:0005737">
    <property type="term" value="C:cytoplasm"/>
    <property type="evidence" value="ECO:0007669"/>
    <property type="project" value="TreeGrafter"/>
</dbReference>
<dbReference type="RefSeq" id="XP_056750426.1">
    <property type="nucleotide sequence ID" value="XM_056898350.1"/>
</dbReference>
<dbReference type="SUPFAM" id="SSF56801">
    <property type="entry name" value="Acetyl-CoA synthetase-like"/>
    <property type="match status" value="1"/>
</dbReference>
<evidence type="ECO:0000259" key="3">
    <source>
        <dbReference type="Pfam" id="PF00501"/>
    </source>
</evidence>
<evidence type="ECO:0000256" key="1">
    <source>
        <dbReference type="ARBA" id="ARBA00022450"/>
    </source>
</evidence>
<evidence type="ECO:0000313" key="4">
    <source>
        <dbReference type="EMBL" id="KAJ5597209.1"/>
    </source>
</evidence>
<sequence>MVYTLFHIIKQVRSAGTGATLADIKLYSPYHRDQIAIWNSFAPKHAQSTAPQLISHWAQSAPTKIAIEACDGVLTYSQIDKYASALALHIQSNLALSPAEETIAICFSRSRWVPVTMLAVQQLKRAYLALEQSHPTQRLLQLVQQAGA</sequence>
<reference evidence="4" key="1">
    <citation type="journal article" date="2023" name="IMA Fungus">
        <title>Comparative genomic study of the Penicillium genus elucidates a diverse pangenome and 15 lateral gene transfer events.</title>
        <authorList>
            <person name="Petersen C."/>
            <person name="Sorensen T."/>
            <person name="Nielsen M.R."/>
            <person name="Sondergaard T.E."/>
            <person name="Sorensen J.L."/>
            <person name="Fitzpatrick D.A."/>
            <person name="Frisvad J.C."/>
            <person name="Nielsen K.L."/>
        </authorList>
    </citation>
    <scope>NUCLEOTIDE SEQUENCE</scope>
    <source>
        <strain evidence="4">IBT 12815</strain>
    </source>
</reference>
<keyword evidence="5" id="KW-1185">Reference proteome</keyword>
<comment type="caution">
    <text evidence="4">The sequence shown here is derived from an EMBL/GenBank/DDBJ whole genome shotgun (WGS) entry which is preliminary data.</text>
</comment>